<evidence type="ECO:0000313" key="1">
    <source>
        <dbReference type="EMBL" id="KEQ58008.1"/>
    </source>
</evidence>
<gene>
    <name evidence="1" type="ORF">M437DRAFT_70343</name>
</gene>
<dbReference type="AlphaFoldDB" id="A0A074VCD2"/>
<evidence type="ECO:0000313" key="2">
    <source>
        <dbReference type="Proteomes" id="UP000030672"/>
    </source>
</evidence>
<dbReference type="Proteomes" id="UP000030672">
    <property type="component" value="Unassembled WGS sequence"/>
</dbReference>
<dbReference type="RefSeq" id="XP_040875031.1">
    <property type="nucleotide sequence ID" value="XM_041025435.1"/>
</dbReference>
<dbReference type="EMBL" id="KL584862">
    <property type="protein sequence ID" value="KEQ58008.1"/>
    <property type="molecule type" value="Genomic_DNA"/>
</dbReference>
<sequence length="205" mass="23676">MTYEANTGVALALGDLHNAKGNRDIEPHHRPSLLRNCRLIFQETFPILYNQTRFDISFDSCWYQSNRPLETHLLPKYQLQLTSGRSQITHGLTQVVLARVKHVRVFMNDTRLSTYIWRMHILSTCLSHGMGLESLRLLSAIPMAELDDIWSTAEILYFDSYKDTVVLELVDCDVTEEDKAVFKRIQNLLGRVLSVSMKRHTPNDL</sequence>
<protein>
    <submittedName>
        <fullName evidence="1">Uncharacterized protein</fullName>
    </submittedName>
</protein>
<name>A0A074VCD2_AURM1</name>
<proteinExistence type="predicted"/>
<organism evidence="1 2">
    <name type="scientific">Aureobasidium melanogenum (strain CBS 110374)</name>
    <name type="common">Aureobasidium pullulans var. melanogenum</name>
    <dbReference type="NCBI Taxonomy" id="1043003"/>
    <lineage>
        <taxon>Eukaryota</taxon>
        <taxon>Fungi</taxon>
        <taxon>Dikarya</taxon>
        <taxon>Ascomycota</taxon>
        <taxon>Pezizomycotina</taxon>
        <taxon>Dothideomycetes</taxon>
        <taxon>Dothideomycetidae</taxon>
        <taxon>Dothideales</taxon>
        <taxon>Saccotheciaceae</taxon>
        <taxon>Aureobasidium</taxon>
    </lineage>
</organism>
<dbReference type="HOGENOM" id="CLU_1337276_0_0_1"/>
<keyword evidence="2" id="KW-1185">Reference proteome</keyword>
<accession>A0A074VCD2</accession>
<dbReference type="GeneID" id="63918808"/>
<reference evidence="1 2" key="1">
    <citation type="journal article" date="2014" name="BMC Genomics">
        <title>Genome sequencing of four Aureobasidium pullulans varieties: biotechnological potential, stress tolerance, and description of new species.</title>
        <authorList>
            <person name="Gostin Ar C."/>
            <person name="Ohm R.A."/>
            <person name="Kogej T."/>
            <person name="Sonjak S."/>
            <person name="Turk M."/>
            <person name="Zajc J."/>
            <person name="Zalar P."/>
            <person name="Grube M."/>
            <person name="Sun H."/>
            <person name="Han J."/>
            <person name="Sharma A."/>
            <person name="Chiniquy J."/>
            <person name="Ngan C.Y."/>
            <person name="Lipzen A."/>
            <person name="Barry K."/>
            <person name="Grigoriev I.V."/>
            <person name="Gunde-Cimerman N."/>
        </authorList>
    </citation>
    <scope>NUCLEOTIDE SEQUENCE [LARGE SCALE GENOMIC DNA]</scope>
    <source>
        <strain evidence="1 2">CBS 110374</strain>
    </source>
</reference>